<evidence type="ECO:0000256" key="2">
    <source>
        <dbReference type="ARBA" id="ARBA00022840"/>
    </source>
</evidence>
<proteinExistence type="predicted"/>
<dbReference type="SMART" id="SM00382">
    <property type="entry name" value="AAA"/>
    <property type="match status" value="1"/>
</dbReference>
<dbReference type="EMBL" id="KV425888">
    <property type="protein sequence ID" value="KZW02356.1"/>
    <property type="molecule type" value="Genomic_DNA"/>
</dbReference>
<dbReference type="GO" id="GO:0016020">
    <property type="term" value="C:membrane"/>
    <property type="evidence" value="ECO:0007669"/>
    <property type="project" value="TreeGrafter"/>
</dbReference>
<keyword evidence="2" id="KW-0067">ATP-binding</keyword>
<dbReference type="STRING" id="1314781.A0A165PLU4"/>
<gene>
    <name evidence="5" type="ORF">EXIGLDRAFT_665332</name>
</gene>
<dbReference type="AlphaFoldDB" id="A0A165PLU4"/>
<keyword evidence="3" id="KW-0472">Membrane</keyword>
<dbReference type="Gene3D" id="3.40.50.300">
    <property type="entry name" value="P-loop containing nucleotide triphosphate hydrolases"/>
    <property type="match status" value="1"/>
</dbReference>
<protein>
    <submittedName>
        <fullName evidence="5">p-loop containing nucleoside triphosphate hydrolase protein</fullName>
    </submittedName>
</protein>
<keyword evidence="6" id="KW-1185">Reference proteome</keyword>
<dbReference type="InterPro" id="IPR039421">
    <property type="entry name" value="Type_1_exporter"/>
</dbReference>
<dbReference type="InParanoid" id="A0A165PLU4"/>
<evidence type="ECO:0000259" key="4">
    <source>
        <dbReference type="PROSITE" id="PS50893"/>
    </source>
</evidence>
<evidence type="ECO:0000256" key="3">
    <source>
        <dbReference type="SAM" id="Phobius"/>
    </source>
</evidence>
<sequence>MASDNSTPAFDTQDSSHVKHDRVGLWDLYVQETPKAQWLWPGVALWRYIQQLWKDGAYVHKLFLFLISDPRQFILDLLINLLGEVVFRTFRLWLSAQLLDVMTAAFDNRPPEETWFLFLLFGKPAARVLGGFVQDFHDALDDATSKRLQRHFTRRLITARARLDVPTFKDSTVASQLQAADLEASSNPPYERLRKVISSVFLALVALTSSFVVLALVVVKYNDMYALVLAAFLPPLLHMAYMMISWESRSSFVWAATCRDSRYIKWKGLCATVALDKHRQEVVVGNLNPYVNREADNLERELGNDAVTDFDRHEFSFWLRRKARYSLRALLLDALNEIPELVLAVLVVNNPSHMPLLLASWTVIQQATKGVISEMWTMFYLGETFAECSYDLKGLYELANVENKIVDGNVPFPENRQDTAAKGVSIEFRNVSFKYPDTNVYALRDVSFTIQRGELAVIVGFNGSGKSTILKLITRVFDPSDGAIFIDGADIKTLKLFDLRESIACLFQDYSILPLSIGLNIGLGWPESADDDDAIQAAARLAEIDFEDRLGEGFESYLEHPVQDHYANLPEGTTTIFGQKVDFKGVRTGMSANRNISLSGGQTQKIAVARALMRTTCGNDRVGLMLFDEPSAHMDPVAEYSLFKTLRELRGGKTMIFSSHRYGNLTRHAGVIFYMKEGRILERGTQEELIALGGGYAEMWKLQAEAFTS</sequence>
<dbReference type="GO" id="GO:0016887">
    <property type="term" value="F:ATP hydrolysis activity"/>
    <property type="evidence" value="ECO:0007669"/>
    <property type="project" value="InterPro"/>
</dbReference>
<feature type="transmembrane region" description="Helical" evidence="3">
    <location>
        <begin position="196"/>
        <end position="218"/>
    </location>
</feature>
<dbReference type="Proteomes" id="UP000077266">
    <property type="component" value="Unassembled WGS sequence"/>
</dbReference>
<dbReference type="GO" id="GO:0005524">
    <property type="term" value="F:ATP binding"/>
    <property type="evidence" value="ECO:0007669"/>
    <property type="project" value="UniProtKB-KW"/>
</dbReference>
<dbReference type="InterPro" id="IPR003593">
    <property type="entry name" value="AAA+_ATPase"/>
</dbReference>
<keyword evidence="3" id="KW-1133">Transmembrane helix</keyword>
<dbReference type="InterPro" id="IPR027417">
    <property type="entry name" value="P-loop_NTPase"/>
</dbReference>
<evidence type="ECO:0000256" key="1">
    <source>
        <dbReference type="ARBA" id="ARBA00022741"/>
    </source>
</evidence>
<dbReference type="InterPro" id="IPR003439">
    <property type="entry name" value="ABC_transporter-like_ATP-bd"/>
</dbReference>
<keyword evidence="3" id="KW-0812">Transmembrane</keyword>
<feature type="domain" description="ABC transporter" evidence="4">
    <location>
        <begin position="426"/>
        <end position="702"/>
    </location>
</feature>
<keyword evidence="5" id="KW-0378">Hydrolase</keyword>
<dbReference type="SUPFAM" id="SSF52540">
    <property type="entry name" value="P-loop containing nucleoside triphosphate hydrolases"/>
    <property type="match status" value="1"/>
</dbReference>
<evidence type="ECO:0000313" key="5">
    <source>
        <dbReference type="EMBL" id="KZW02356.1"/>
    </source>
</evidence>
<keyword evidence="1" id="KW-0547">Nucleotide-binding</keyword>
<feature type="transmembrane region" description="Helical" evidence="3">
    <location>
        <begin position="224"/>
        <end position="244"/>
    </location>
</feature>
<dbReference type="Pfam" id="PF00005">
    <property type="entry name" value="ABC_tran"/>
    <property type="match status" value="1"/>
</dbReference>
<name>A0A165PLU4_EXIGL</name>
<dbReference type="PANTHER" id="PTHR24221">
    <property type="entry name" value="ATP-BINDING CASSETTE SUB-FAMILY B"/>
    <property type="match status" value="1"/>
</dbReference>
<organism evidence="5 6">
    <name type="scientific">Exidia glandulosa HHB12029</name>
    <dbReference type="NCBI Taxonomy" id="1314781"/>
    <lineage>
        <taxon>Eukaryota</taxon>
        <taxon>Fungi</taxon>
        <taxon>Dikarya</taxon>
        <taxon>Basidiomycota</taxon>
        <taxon>Agaricomycotina</taxon>
        <taxon>Agaricomycetes</taxon>
        <taxon>Auriculariales</taxon>
        <taxon>Exidiaceae</taxon>
        <taxon>Exidia</taxon>
    </lineage>
</organism>
<dbReference type="OrthoDB" id="6500128at2759"/>
<dbReference type="PROSITE" id="PS50893">
    <property type="entry name" value="ABC_TRANSPORTER_2"/>
    <property type="match status" value="1"/>
</dbReference>
<evidence type="ECO:0000313" key="6">
    <source>
        <dbReference type="Proteomes" id="UP000077266"/>
    </source>
</evidence>
<dbReference type="PANTHER" id="PTHR24221:SF503">
    <property type="entry name" value="MITOCHONDRIAL POTASSIUM CHANNEL ATP-BINDING SUBUNIT"/>
    <property type="match status" value="1"/>
</dbReference>
<accession>A0A165PLU4</accession>
<dbReference type="GO" id="GO:0042626">
    <property type="term" value="F:ATPase-coupled transmembrane transporter activity"/>
    <property type="evidence" value="ECO:0007669"/>
    <property type="project" value="TreeGrafter"/>
</dbReference>
<reference evidence="5 6" key="1">
    <citation type="journal article" date="2016" name="Mol. Biol. Evol.">
        <title>Comparative Genomics of Early-Diverging Mushroom-Forming Fungi Provides Insights into the Origins of Lignocellulose Decay Capabilities.</title>
        <authorList>
            <person name="Nagy L.G."/>
            <person name="Riley R."/>
            <person name="Tritt A."/>
            <person name="Adam C."/>
            <person name="Daum C."/>
            <person name="Floudas D."/>
            <person name="Sun H."/>
            <person name="Yadav J.S."/>
            <person name="Pangilinan J."/>
            <person name="Larsson K.H."/>
            <person name="Matsuura K."/>
            <person name="Barry K."/>
            <person name="Labutti K."/>
            <person name="Kuo R."/>
            <person name="Ohm R.A."/>
            <person name="Bhattacharya S.S."/>
            <person name="Shirouzu T."/>
            <person name="Yoshinaga Y."/>
            <person name="Martin F.M."/>
            <person name="Grigoriev I.V."/>
            <person name="Hibbett D.S."/>
        </authorList>
    </citation>
    <scope>NUCLEOTIDE SEQUENCE [LARGE SCALE GENOMIC DNA]</scope>
    <source>
        <strain evidence="5 6">HHB12029</strain>
    </source>
</reference>